<evidence type="ECO:0000256" key="2">
    <source>
        <dbReference type="ARBA" id="ARBA00022963"/>
    </source>
</evidence>
<feature type="domain" description="PLD phosphodiesterase" evidence="4">
    <location>
        <begin position="643"/>
        <end position="670"/>
    </location>
</feature>
<organism evidence="5 6">
    <name type="scientific">Acidianus brierleyi</name>
    <dbReference type="NCBI Taxonomy" id="41673"/>
    <lineage>
        <taxon>Archaea</taxon>
        <taxon>Thermoproteota</taxon>
        <taxon>Thermoprotei</taxon>
        <taxon>Sulfolobales</taxon>
        <taxon>Sulfolobaceae</taxon>
        <taxon>Acidianus</taxon>
    </lineage>
</organism>
<accession>A0A2U9IHB2</accession>
<keyword evidence="6" id="KW-1185">Reference proteome</keyword>
<keyword evidence="2" id="KW-0442">Lipid degradation</keyword>
<dbReference type="PROSITE" id="PS50035">
    <property type="entry name" value="PLD"/>
    <property type="match status" value="1"/>
</dbReference>
<dbReference type="GO" id="GO:0016042">
    <property type="term" value="P:lipid catabolic process"/>
    <property type="evidence" value="ECO:0007669"/>
    <property type="project" value="UniProtKB-KW"/>
</dbReference>
<dbReference type="Gene3D" id="3.30.870.10">
    <property type="entry name" value="Endonuclease Chain A"/>
    <property type="match status" value="1"/>
</dbReference>
<dbReference type="InterPro" id="IPR001736">
    <property type="entry name" value="PLipase_D/transphosphatidylase"/>
</dbReference>
<protein>
    <submittedName>
        <fullName evidence="5">Phospholipase</fullName>
    </submittedName>
</protein>
<dbReference type="PANTHER" id="PTHR43856">
    <property type="entry name" value="CARDIOLIPIN HYDROLASE"/>
    <property type="match status" value="1"/>
</dbReference>
<evidence type="ECO:0000313" key="6">
    <source>
        <dbReference type="Proteomes" id="UP000248044"/>
    </source>
</evidence>
<evidence type="ECO:0000259" key="4">
    <source>
        <dbReference type="PROSITE" id="PS50035"/>
    </source>
</evidence>
<keyword evidence="1" id="KW-0378">Hydrolase</keyword>
<dbReference type="KEGG" id="abri:DFR85_13335"/>
<evidence type="ECO:0000256" key="1">
    <source>
        <dbReference type="ARBA" id="ARBA00022801"/>
    </source>
</evidence>
<dbReference type="InterPro" id="IPR025202">
    <property type="entry name" value="PLD-like_dom"/>
</dbReference>
<dbReference type="AlphaFoldDB" id="A0A2U9IHB2"/>
<dbReference type="SUPFAM" id="SSF56024">
    <property type="entry name" value="Phospholipase D/nuclease"/>
    <property type="match status" value="1"/>
</dbReference>
<dbReference type="PANTHER" id="PTHR43856:SF1">
    <property type="entry name" value="MITOCHONDRIAL CARDIOLIPIN HYDROLASE"/>
    <property type="match status" value="1"/>
</dbReference>
<dbReference type="InterPro" id="IPR051406">
    <property type="entry name" value="PLD_domain"/>
</dbReference>
<dbReference type="GO" id="GO:0016891">
    <property type="term" value="F:RNA endonuclease activity producing 5'-phosphomonoesters, hydrolytic mechanism"/>
    <property type="evidence" value="ECO:0007669"/>
    <property type="project" value="TreeGrafter"/>
</dbReference>
<evidence type="ECO:0000256" key="3">
    <source>
        <dbReference type="ARBA" id="ARBA00023098"/>
    </source>
</evidence>
<dbReference type="Pfam" id="PF13091">
    <property type="entry name" value="PLDc_2"/>
    <property type="match status" value="1"/>
</dbReference>
<dbReference type="Proteomes" id="UP000248044">
    <property type="component" value="Chromosome"/>
</dbReference>
<sequence length="704" mass="81005">MSEFSGTQRSGIQSLYTFTPFKQLFGRRKYAIILVPITYLNSTPRNLNWNNGIVDSYTPFFYGRESFKVILPSTINATLFNENNNTSIKYEDMNLKNRNKISKTDVISIFPKLMNFNYDSLIHGYYCKYGFILLNDKHQCPLMNKCEVFEGKNACKYYDGPVSYERLYTVVPHIVRFAEEEGEIGKKGKIISLITVKIDNVERIIGKIEFSDMIKLHAFADASIFYSKYADLMYKDFLWVSYKEGIGFRLRKLNGIIIKFSICTLQDYIKYLLDNNSKLRAWLCVKKKIYFGSKKRLNVNLNNSNAGFNAMKRFEKEFDDLRKGNQQKNDCDNEDLVEFGSFVLLHTLAHIIISKIIIPITPSSSILNDITYFITHPILRNLMGNNKLANLSAVYIIESVYGGLGYIRAIANMIGKRDTNLLNLISDILTLDFPNHEKRFNSSLNNMKNTIYNFNGKIDKSILDILYDVYNEWSSQYQYTHPLHLAVRNYVGKVKRKEINKDSNIRQTFKDVVSSLPLCWDGCNSCVGMDKGCMFGPYDQPFLVSRELVSEFLSTYKDWMGEANFIITKGLYNVFIDLIRLAQKNIKIVSPWIGKDIIDDLTNIKAYRDLDITIVTLDDDKNKDAIQLAENNQIKVIKLKADSQGIVHTKMLIIDDSITMHGSANFTINGLQKNVESEEVSIDENTVKKLLDQFSEIIDKSNST</sequence>
<keyword evidence="3" id="KW-0443">Lipid metabolism</keyword>
<name>A0A2U9IHB2_9CREN</name>
<evidence type="ECO:0000313" key="5">
    <source>
        <dbReference type="EMBL" id="AWR95428.1"/>
    </source>
</evidence>
<gene>
    <name evidence="5" type="ORF">DFR85_13335</name>
</gene>
<reference evidence="5 6" key="1">
    <citation type="submission" date="2018-05" db="EMBL/GenBank/DDBJ databases">
        <title>Complete Genome Sequences of Extremely Thermoacidophilic, Metal-Mobilizing Type-Strain Members of the Archaeal Family Sulfolobaceae: Acidianus brierleyi DSM-1651T, Acidianus sulfidivorans DSM-18786T, Metallosphaera hakonensis DSM-7519T, and Metallosphaera prunae DSM-10039T.</title>
        <authorList>
            <person name="Counts J.A."/>
            <person name="Kelly R.M."/>
        </authorList>
    </citation>
    <scope>NUCLEOTIDE SEQUENCE [LARGE SCALE GENOMIC DNA]</scope>
    <source>
        <strain evidence="5 6">DSM 1651</strain>
    </source>
</reference>
<dbReference type="EMBL" id="CP029289">
    <property type="protein sequence ID" value="AWR95428.1"/>
    <property type="molecule type" value="Genomic_DNA"/>
</dbReference>
<dbReference type="OrthoDB" id="41083at2157"/>
<proteinExistence type="predicted"/>